<reference evidence="1" key="1">
    <citation type="submission" date="2018-05" db="EMBL/GenBank/DDBJ databases">
        <authorList>
            <person name="Lanie J.A."/>
            <person name="Ng W.-L."/>
            <person name="Kazmierczak K.M."/>
            <person name="Andrzejewski T.M."/>
            <person name="Davidsen T.M."/>
            <person name="Wayne K.J."/>
            <person name="Tettelin H."/>
            <person name="Glass J.I."/>
            <person name="Rusch D."/>
            <person name="Podicherti R."/>
            <person name="Tsui H.-C.T."/>
            <person name="Winkler M.E."/>
        </authorList>
    </citation>
    <scope>NUCLEOTIDE SEQUENCE</scope>
</reference>
<dbReference type="EMBL" id="UINC01002070">
    <property type="protein sequence ID" value="SUZ92577.1"/>
    <property type="molecule type" value="Genomic_DNA"/>
</dbReference>
<accession>A0A381RRP5</accession>
<sequence>VQQKETKPSNERTCRHVHISMRSKTDGTPYLKGYCPKCKAWVHTDKSFCICCMQRVRHKTHYIHLRRILNEALKIHASTVDQYKIFPYRDLTFVEVIFQKRKYHLPLKYLALYDEHPHKNDVLPLIQDYICTVRG</sequence>
<organism evidence="1">
    <name type="scientific">marine metagenome</name>
    <dbReference type="NCBI Taxonomy" id="408172"/>
    <lineage>
        <taxon>unclassified sequences</taxon>
        <taxon>metagenomes</taxon>
        <taxon>ecological metagenomes</taxon>
    </lineage>
</organism>
<protein>
    <submittedName>
        <fullName evidence="1">Uncharacterized protein</fullName>
    </submittedName>
</protein>
<name>A0A381RRP5_9ZZZZ</name>
<gene>
    <name evidence="1" type="ORF">METZ01_LOCUS45431</name>
</gene>
<proteinExistence type="predicted"/>
<dbReference type="AlphaFoldDB" id="A0A381RRP5"/>
<evidence type="ECO:0000313" key="1">
    <source>
        <dbReference type="EMBL" id="SUZ92577.1"/>
    </source>
</evidence>
<feature type="non-terminal residue" evidence="1">
    <location>
        <position position="1"/>
    </location>
</feature>